<sequence length="232" mass="25402">MDKPTAWEEFFHRKSDGIGMSDRYPEAAKILNEISQLIPRGADKIDDALVAQVMGTAAEKGLNVADMASSLTSDGPTKFLAEQARDRIVKSEYGETASTAVKEVMKPGSGIVGLVKDSIKVAVGVAVTLGVYDLMTRAGDYLNMQDHQWHQKNKMDVMKGSDLHDWAGGPAREPKAALDPSRFTNNPFANLDRLQKVENPFYPEEPDTPALNDPDSEHANEPIPDWIVPPNA</sequence>
<name>A0A0F9YBV1_9ZZZZ</name>
<reference evidence="2" key="1">
    <citation type="journal article" date="2015" name="Nature">
        <title>Complex archaea that bridge the gap between prokaryotes and eukaryotes.</title>
        <authorList>
            <person name="Spang A."/>
            <person name="Saw J.H."/>
            <person name="Jorgensen S.L."/>
            <person name="Zaremba-Niedzwiedzka K."/>
            <person name="Martijn J."/>
            <person name="Lind A.E."/>
            <person name="van Eijk R."/>
            <person name="Schleper C."/>
            <person name="Guy L."/>
            <person name="Ettema T.J."/>
        </authorList>
    </citation>
    <scope>NUCLEOTIDE SEQUENCE</scope>
</reference>
<gene>
    <name evidence="2" type="ORF">LCGC14_0113090</name>
</gene>
<evidence type="ECO:0000313" key="2">
    <source>
        <dbReference type="EMBL" id="KKO01954.1"/>
    </source>
</evidence>
<dbReference type="EMBL" id="LAZR01000033">
    <property type="protein sequence ID" value="KKO01954.1"/>
    <property type="molecule type" value="Genomic_DNA"/>
</dbReference>
<comment type="caution">
    <text evidence="2">The sequence shown here is derived from an EMBL/GenBank/DDBJ whole genome shotgun (WGS) entry which is preliminary data.</text>
</comment>
<organism evidence="2">
    <name type="scientific">marine sediment metagenome</name>
    <dbReference type="NCBI Taxonomy" id="412755"/>
    <lineage>
        <taxon>unclassified sequences</taxon>
        <taxon>metagenomes</taxon>
        <taxon>ecological metagenomes</taxon>
    </lineage>
</organism>
<dbReference type="AlphaFoldDB" id="A0A0F9YBV1"/>
<protein>
    <submittedName>
        <fullName evidence="2">Uncharacterized protein</fullName>
    </submittedName>
</protein>
<feature type="region of interest" description="Disordered" evidence="1">
    <location>
        <begin position="197"/>
        <end position="232"/>
    </location>
</feature>
<proteinExistence type="predicted"/>
<accession>A0A0F9YBV1</accession>
<evidence type="ECO:0000256" key="1">
    <source>
        <dbReference type="SAM" id="MobiDB-lite"/>
    </source>
</evidence>